<sequence length="392" mass="43030">MPDQYQNLDGETAHTLQQNKAQAKKSKLIVIFSLITLLLLIGGGVAAWYFITHQKGSTPPATPDNSGNSTTVDIGDDPSKFEKDSRLHKSFYGIAYTPEGSLMPNCGNKLENVIRDIQLLSQLTGRIRLYGSDCNQTALVLEAIKQTKVDMEVYLGNYVVPDDNTPYQRQRDAIKEAIVTYGPDHVAGITVGNEFMLNYLTAHQSKEPNGPIGQQGAAILKADIDDTRQMVADMKLSKPILIGTSDAGSFFNKDVLASVDYGMSNVHAWFANQTASAAANWVFNFFDETNVQPASQLPNKPKMYIAETGWPTKSSDAGNANNGGSPASTQTLQTFIDTFVCQANSENVGYFFFEFCDEKWKDDIYGGVEGWWGLFNGDRTLKEITIPDCAAP</sequence>
<proteinExistence type="inferred from homology"/>
<keyword evidence="6" id="KW-1003">Cell membrane</keyword>
<evidence type="ECO:0000256" key="13">
    <source>
        <dbReference type="ARBA" id="ARBA00023277"/>
    </source>
</evidence>
<evidence type="ECO:0000256" key="20">
    <source>
        <dbReference type="SAM" id="MobiDB-lite"/>
    </source>
</evidence>
<keyword evidence="7" id="KW-0134">Cell wall</keyword>
<evidence type="ECO:0000256" key="3">
    <source>
        <dbReference type="ARBA" id="ARBA00004401"/>
    </source>
</evidence>
<keyword evidence="21" id="KW-0812">Transmembrane</keyword>
<evidence type="ECO:0000256" key="19">
    <source>
        <dbReference type="RuleBase" id="RU004335"/>
    </source>
</evidence>
<comment type="function">
    <text evidence="16">Glucanases play a role in cell expansion during growth, in cell-cell fusion during mating, and in spore release during sporulation. This enzyme may be involved in beta-glucan degradation. Active on laminarin and lichenan.</text>
</comment>
<comment type="subcellular location">
    <subcellularLocation>
        <location evidence="3">Cell membrane</location>
        <topology evidence="3">Single-pass type II membrane protein</topology>
    </subcellularLocation>
    <subcellularLocation>
        <location evidence="2">Secreted</location>
        <location evidence="2">Cell wall</location>
    </subcellularLocation>
</comment>
<dbReference type="Gene3D" id="3.20.20.80">
    <property type="entry name" value="Glycosidases"/>
    <property type="match status" value="2"/>
</dbReference>
<dbReference type="GO" id="GO:0000272">
    <property type="term" value="P:polysaccharide catabolic process"/>
    <property type="evidence" value="ECO:0007669"/>
    <property type="project" value="UniProtKB-KW"/>
</dbReference>
<dbReference type="GO" id="GO:0005576">
    <property type="term" value="C:extracellular region"/>
    <property type="evidence" value="ECO:0007669"/>
    <property type="project" value="TreeGrafter"/>
</dbReference>
<evidence type="ECO:0000256" key="7">
    <source>
        <dbReference type="ARBA" id="ARBA00022512"/>
    </source>
</evidence>
<feature type="transmembrane region" description="Helical" evidence="21">
    <location>
        <begin position="28"/>
        <end position="51"/>
    </location>
</feature>
<evidence type="ECO:0000256" key="11">
    <source>
        <dbReference type="ARBA" id="ARBA00023136"/>
    </source>
</evidence>
<comment type="caution">
    <text evidence="22">The sequence shown here is derived from an EMBL/GenBank/DDBJ whole genome shotgun (WGS) entry which is preliminary data.</text>
</comment>
<evidence type="ECO:0000256" key="15">
    <source>
        <dbReference type="ARBA" id="ARBA00023326"/>
    </source>
</evidence>
<dbReference type="InterPro" id="IPR000490">
    <property type="entry name" value="Glyco_hydro_17"/>
</dbReference>
<dbReference type="GO" id="GO:0009986">
    <property type="term" value="C:cell surface"/>
    <property type="evidence" value="ECO:0007669"/>
    <property type="project" value="TreeGrafter"/>
</dbReference>
<dbReference type="Pfam" id="PF00332">
    <property type="entry name" value="Glyco_hydro_17"/>
    <property type="match status" value="1"/>
</dbReference>
<evidence type="ECO:0000256" key="1">
    <source>
        <dbReference type="ARBA" id="ARBA00000382"/>
    </source>
</evidence>
<protein>
    <recommendedName>
        <fullName evidence="5">glucan endo-1,3-beta-D-glucosidase</fullName>
        <ecNumber evidence="5">3.2.1.39</ecNumber>
    </recommendedName>
    <alternativeName>
        <fullName evidence="18">Endo-1,3-beta-glucanase btgC</fullName>
    </alternativeName>
    <alternativeName>
        <fullName evidence="17">Laminarinase btgC</fullName>
    </alternativeName>
</protein>
<evidence type="ECO:0000256" key="17">
    <source>
        <dbReference type="ARBA" id="ARBA00042373"/>
    </source>
</evidence>
<dbReference type="GO" id="GO:0009277">
    <property type="term" value="C:fungal-type cell wall"/>
    <property type="evidence" value="ECO:0007669"/>
    <property type="project" value="TreeGrafter"/>
</dbReference>
<gene>
    <name evidence="22" type="ORF">P691DRAFT_804536</name>
</gene>
<dbReference type="GO" id="GO:0042973">
    <property type="term" value="F:glucan endo-1,3-beta-D-glucosidase activity"/>
    <property type="evidence" value="ECO:0007669"/>
    <property type="project" value="UniProtKB-EC"/>
</dbReference>
<keyword evidence="12" id="KW-0325">Glycoprotein</keyword>
<keyword evidence="13" id="KW-0119">Carbohydrate metabolism</keyword>
<dbReference type="GO" id="GO:0005886">
    <property type="term" value="C:plasma membrane"/>
    <property type="evidence" value="ECO:0007669"/>
    <property type="project" value="UniProtKB-SubCell"/>
</dbReference>
<keyword evidence="10 22" id="KW-0378">Hydrolase</keyword>
<keyword evidence="9" id="KW-0732">Signal</keyword>
<comment type="similarity">
    <text evidence="4 19">Belongs to the glycosyl hydrolase 17 family.</text>
</comment>
<organism evidence="22 23">
    <name type="scientific">Macrolepiota fuliginosa MF-IS2</name>
    <dbReference type="NCBI Taxonomy" id="1400762"/>
    <lineage>
        <taxon>Eukaryota</taxon>
        <taxon>Fungi</taxon>
        <taxon>Dikarya</taxon>
        <taxon>Basidiomycota</taxon>
        <taxon>Agaricomycotina</taxon>
        <taxon>Agaricomycetes</taxon>
        <taxon>Agaricomycetidae</taxon>
        <taxon>Agaricales</taxon>
        <taxon>Agaricineae</taxon>
        <taxon>Agaricaceae</taxon>
        <taxon>Macrolepiota</taxon>
    </lineage>
</organism>
<keyword evidence="11 21" id="KW-0472">Membrane</keyword>
<dbReference type="PANTHER" id="PTHR16631:SF17">
    <property type="entry name" value="GLUCAN ENDO-1,3-BETA-GLUCOSIDASE BTGC"/>
    <property type="match status" value="1"/>
</dbReference>
<evidence type="ECO:0000313" key="23">
    <source>
        <dbReference type="Proteomes" id="UP000807342"/>
    </source>
</evidence>
<evidence type="ECO:0000256" key="16">
    <source>
        <dbReference type="ARBA" id="ARBA00037649"/>
    </source>
</evidence>
<evidence type="ECO:0000256" key="4">
    <source>
        <dbReference type="ARBA" id="ARBA00008773"/>
    </source>
</evidence>
<evidence type="ECO:0000256" key="6">
    <source>
        <dbReference type="ARBA" id="ARBA00022475"/>
    </source>
</evidence>
<evidence type="ECO:0000256" key="9">
    <source>
        <dbReference type="ARBA" id="ARBA00022729"/>
    </source>
</evidence>
<evidence type="ECO:0000256" key="18">
    <source>
        <dbReference type="ARBA" id="ARBA00043078"/>
    </source>
</evidence>
<evidence type="ECO:0000256" key="8">
    <source>
        <dbReference type="ARBA" id="ARBA00022525"/>
    </source>
</evidence>
<dbReference type="EC" id="3.2.1.39" evidence="5"/>
<keyword evidence="15" id="KW-0624">Polysaccharide degradation</keyword>
<keyword evidence="14" id="KW-0961">Cell wall biogenesis/degradation</keyword>
<evidence type="ECO:0000256" key="10">
    <source>
        <dbReference type="ARBA" id="ARBA00022801"/>
    </source>
</evidence>
<evidence type="ECO:0000313" key="22">
    <source>
        <dbReference type="EMBL" id="KAF9452419.1"/>
    </source>
</evidence>
<dbReference type="InterPro" id="IPR017853">
    <property type="entry name" value="GH"/>
</dbReference>
<name>A0A9P5XK70_9AGAR</name>
<reference evidence="22" key="1">
    <citation type="submission" date="2020-11" db="EMBL/GenBank/DDBJ databases">
        <authorList>
            <consortium name="DOE Joint Genome Institute"/>
            <person name="Ahrendt S."/>
            <person name="Riley R."/>
            <person name="Andreopoulos W."/>
            <person name="Labutti K."/>
            <person name="Pangilinan J."/>
            <person name="Ruiz-Duenas F.J."/>
            <person name="Barrasa J.M."/>
            <person name="Sanchez-Garcia M."/>
            <person name="Camarero S."/>
            <person name="Miyauchi S."/>
            <person name="Serrano A."/>
            <person name="Linde D."/>
            <person name="Babiker R."/>
            <person name="Drula E."/>
            <person name="Ayuso-Fernandez I."/>
            <person name="Pacheco R."/>
            <person name="Padilla G."/>
            <person name="Ferreira P."/>
            <person name="Barriuso J."/>
            <person name="Kellner H."/>
            <person name="Castanera R."/>
            <person name="Alfaro M."/>
            <person name="Ramirez L."/>
            <person name="Pisabarro A.G."/>
            <person name="Kuo A."/>
            <person name="Tritt A."/>
            <person name="Lipzen A."/>
            <person name="He G."/>
            <person name="Yan M."/>
            <person name="Ng V."/>
            <person name="Cullen D."/>
            <person name="Martin F."/>
            <person name="Rosso M.-N."/>
            <person name="Henrissat B."/>
            <person name="Hibbett D."/>
            <person name="Martinez A.T."/>
            <person name="Grigoriev I.V."/>
        </authorList>
    </citation>
    <scope>NUCLEOTIDE SEQUENCE</scope>
    <source>
        <strain evidence="22">MF-IS2</strain>
    </source>
</reference>
<keyword evidence="23" id="KW-1185">Reference proteome</keyword>
<evidence type="ECO:0000256" key="14">
    <source>
        <dbReference type="ARBA" id="ARBA00023316"/>
    </source>
</evidence>
<dbReference type="SUPFAM" id="SSF51445">
    <property type="entry name" value="(Trans)glycosidases"/>
    <property type="match status" value="1"/>
</dbReference>
<evidence type="ECO:0000256" key="21">
    <source>
        <dbReference type="SAM" id="Phobius"/>
    </source>
</evidence>
<dbReference type="EMBL" id="MU151071">
    <property type="protein sequence ID" value="KAF9452419.1"/>
    <property type="molecule type" value="Genomic_DNA"/>
</dbReference>
<dbReference type="OrthoDB" id="68336at2759"/>
<dbReference type="PANTHER" id="PTHR16631">
    <property type="entry name" value="GLUCAN 1,3-BETA-GLUCOSIDASE"/>
    <property type="match status" value="1"/>
</dbReference>
<dbReference type="AlphaFoldDB" id="A0A9P5XK70"/>
<feature type="compositionally biased region" description="Polar residues" evidence="20">
    <location>
        <begin position="57"/>
        <end position="72"/>
    </location>
</feature>
<accession>A0A9P5XK70</accession>
<feature type="region of interest" description="Disordered" evidence="20">
    <location>
        <begin position="57"/>
        <end position="79"/>
    </location>
</feature>
<evidence type="ECO:0000256" key="5">
    <source>
        <dbReference type="ARBA" id="ARBA00012780"/>
    </source>
</evidence>
<dbReference type="InterPro" id="IPR050732">
    <property type="entry name" value="Beta-glucan_modifiers"/>
</dbReference>
<comment type="catalytic activity">
    <reaction evidence="1">
        <text>Hydrolysis of (1-&gt;3)-beta-D-glucosidic linkages in (1-&gt;3)-beta-D-glucans.</text>
        <dbReference type="EC" id="3.2.1.39"/>
    </reaction>
</comment>
<evidence type="ECO:0000256" key="12">
    <source>
        <dbReference type="ARBA" id="ARBA00023180"/>
    </source>
</evidence>
<dbReference type="Proteomes" id="UP000807342">
    <property type="component" value="Unassembled WGS sequence"/>
</dbReference>
<keyword evidence="8" id="KW-0964">Secreted</keyword>
<evidence type="ECO:0000256" key="2">
    <source>
        <dbReference type="ARBA" id="ARBA00004191"/>
    </source>
</evidence>
<keyword evidence="21" id="KW-1133">Transmembrane helix</keyword>
<dbReference type="GO" id="GO:0071555">
    <property type="term" value="P:cell wall organization"/>
    <property type="evidence" value="ECO:0007669"/>
    <property type="project" value="UniProtKB-KW"/>
</dbReference>